<evidence type="ECO:0000313" key="1">
    <source>
        <dbReference type="EMBL" id="TCL42331.1"/>
    </source>
</evidence>
<dbReference type="AlphaFoldDB" id="A0A9X8UIN8"/>
<dbReference type="EMBL" id="SLUK01000011">
    <property type="protein sequence ID" value="TCL42331.1"/>
    <property type="molecule type" value="Genomic_DNA"/>
</dbReference>
<protein>
    <submittedName>
        <fullName evidence="1">Uncharacterized protein</fullName>
    </submittedName>
</protein>
<keyword evidence="2" id="KW-1185">Reference proteome</keyword>
<accession>A0A9X8UIN8</accession>
<comment type="caution">
    <text evidence="1">The sequence shown here is derived from an EMBL/GenBank/DDBJ whole genome shotgun (WGS) entry which is preliminary data.</text>
</comment>
<dbReference type="Gene3D" id="3.30.360.10">
    <property type="entry name" value="Dihydrodipicolinate Reductase, domain 2"/>
    <property type="match status" value="1"/>
</dbReference>
<proteinExistence type="predicted"/>
<name>A0A9X8UIN8_9FIRM</name>
<gene>
    <name evidence="1" type="ORF">EDD78_11197</name>
</gene>
<evidence type="ECO:0000313" key="2">
    <source>
        <dbReference type="Proteomes" id="UP000294682"/>
    </source>
</evidence>
<organism evidence="1 2">
    <name type="scientific">Harryflintia acetispora</name>
    <dbReference type="NCBI Taxonomy" id="1849041"/>
    <lineage>
        <taxon>Bacteria</taxon>
        <taxon>Bacillati</taxon>
        <taxon>Bacillota</taxon>
        <taxon>Clostridia</taxon>
        <taxon>Eubacteriales</taxon>
        <taxon>Oscillospiraceae</taxon>
        <taxon>Harryflintia</taxon>
    </lineage>
</organism>
<sequence>EGFPGAFYQGFKQFYRSLLEPGARRDYADFAVGARDMELCEAAFQSAYSGQWVGV</sequence>
<reference evidence="1 2" key="1">
    <citation type="submission" date="2019-03" db="EMBL/GenBank/DDBJ databases">
        <title>Genomic Encyclopedia of Type Strains, Phase IV (KMG-IV): sequencing the most valuable type-strain genomes for metagenomic binning, comparative biology and taxonomic classification.</title>
        <authorList>
            <person name="Goeker M."/>
        </authorList>
    </citation>
    <scope>NUCLEOTIDE SEQUENCE [LARGE SCALE GENOMIC DNA]</scope>
    <source>
        <strain evidence="1 2">DSM 100433</strain>
    </source>
</reference>
<feature type="non-terminal residue" evidence="1">
    <location>
        <position position="1"/>
    </location>
</feature>
<dbReference type="Proteomes" id="UP000294682">
    <property type="component" value="Unassembled WGS sequence"/>
</dbReference>